<evidence type="ECO:0000313" key="3">
    <source>
        <dbReference type="Proteomes" id="UP000535937"/>
    </source>
</evidence>
<feature type="signal peptide" evidence="1">
    <location>
        <begin position="1"/>
        <end position="23"/>
    </location>
</feature>
<dbReference type="RefSeq" id="WP_183457999.1">
    <property type="nucleotide sequence ID" value="NZ_JACHWZ010000005.1"/>
</dbReference>
<comment type="caution">
    <text evidence="2">The sequence shown here is derived from an EMBL/GenBank/DDBJ whole genome shotgun (WGS) entry which is preliminary data.</text>
</comment>
<evidence type="ECO:0000256" key="1">
    <source>
        <dbReference type="SAM" id="SignalP"/>
    </source>
</evidence>
<feature type="chain" id="PRO_5031406700" evidence="1">
    <location>
        <begin position="24"/>
        <end position="686"/>
    </location>
</feature>
<dbReference type="EMBL" id="JACHWZ010000005">
    <property type="protein sequence ID" value="MBB3060532.1"/>
    <property type="molecule type" value="Genomic_DNA"/>
</dbReference>
<name>A0A7W4WBB0_9GAMM</name>
<accession>A0A7W4WBB0</accession>
<evidence type="ECO:0000313" key="2">
    <source>
        <dbReference type="EMBL" id="MBB3060532.1"/>
    </source>
</evidence>
<dbReference type="Proteomes" id="UP000535937">
    <property type="component" value="Unassembled WGS sequence"/>
</dbReference>
<gene>
    <name evidence="2" type="ORF">FHS09_001351</name>
</gene>
<organism evidence="2 3">
    <name type="scientific">Microbulbifer rhizosphaerae</name>
    <dbReference type="NCBI Taxonomy" id="1562603"/>
    <lineage>
        <taxon>Bacteria</taxon>
        <taxon>Pseudomonadati</taxon>
        <taxon>Pseudomonadota</taxon>
        <taxon>Gammaproteobacteria</taxon>
        <taxon>Cellvibrionales</taxon>
        <taxon>Microbulbiferaceae</taxon>
        <taxon>Microbulbifer</taxon>
    </lineage>
</organism>
<protein>
    <submittedName>
        <fullName evidence="2">Uncharacterized protein</fullName>
    </submittedName>
</protein>
<reference evidence="2 3" key="1">
    <citation type="submission" date="2020-08" db="EMBL/GenBank/DDBJ databases">
        <title>Genomic Encyclopedia of Type Strains, Phase III (KMG-III): the genomes of soil and plant-associated and newly described type strains.</title>
        <authorList>
            <person name="Whitman W."/>
        </authorList>
    </citation>
    <scope>NUCLEOTIDE SEQUENCE [LARGE SCALE GENOMIC DNA]</scope>
    <source>
        <strain evidence="2 3">CECT 8799</strain>
    </source>
</reference>
<dbReference type="AlphaFoldDB" id="A0A7W4WBB0"/>
<keyword evidence="3" id="KW-1185">Reference proteome</keyword>
<proteinExistence type="predicted"/>
<keyword evidence="1" id="KW-0732">Signal</keyword>
<sequence>MSPFRLPKTLALPLLISSWPALSVPVVLAQPEARLSAPEVDDFYRPRERLRLSLSDDTGADGPGQLSLELDGMDVSALVQWRGAELVYVPVRPLTPGAHELRVMFYGERGRVQELGYWTFEVRHSATLRELQANGQLNLAFSQRVTERDRSGGSDLQGGGNLESGLSGDNWRLDSSLDLIAVNNKDLAIAGRKVDLARFNLRGEYGRYRLALGDQQLGSASLIQDGFERRGLSTGARLPLWDGTLSLYRAGSRQQVGVDAGLGTDDADNRLSGGRLEFWPLRGDGAQLMVAGGRLSGRVGEPDYGSLYPQDGPDSDSVVHEGDAWNLIVDGQFFQRQLRVRLEKAGSEYDFDGIDSGFESERDNAWSALLVLNPTPGGELDWRLGLESKKLGTWYRSLANRYAPADKQMERVFFDITRDKWTWDGGYAVEDNNLSEDADYAISRTRQWHLSTRYMDYDLPEWSPLAALGQPSYTLSAEGARLRDRYTPQGYLANDLETRRYALTAAFTREQLQWSAGYHYDSLEDATGWQPETRTQATRLDAGWYPSGRYSLFVGWELQHTTYPDQGVSTDRHIYSVDAKAEFIPERLTGGLNMGLNQTSARDDPFFAQWDETTYISAQLNWRIRQPAPLSSGLELIVSLTRNDYRDRLFAVDSPVGSPIDSPVDGYQAFIELRSSLPVAYPGVRP</sequence>